<dbReference type="Proteomes" id="UP000029646">
    <property type="component" value="Unassembled WGS sequence"/>
</dbReference>
<protein>
    <submittedName>
        <fullName evidence="2">Uncharacterized protein</fullName>
    </submittedName>
</protein>
<sequence length="51" mass="5781">MRSFLVILLLSISTLGFAQELNCTVVVNAQQTGNENLQILKSRKTINRIYK</sequence>
<dbReference type="EMBL" id="BBNS01000032">
    <property type="protein sequence ID" value="GAL72838.1"/>
    <property type="molecule type" value="Genomic_DNA"/>
</dbReference>
<keyword evidence="1" id="KW-0732">Signal</keyword>
<dbReference type="RefSeq" id="WP_369385285.1">
    <property type="nucleotide sequence ID" value="NZ_BBNS01000032.1"/>
</dbReference>
<feature type="signal peptide" evidence="1">
    <location>
        <begin position="1"/>
        <end position="18"/>
    </location>
</feature>
<dbReference type="AlphaFoldDB" id="A0A090W9G0"/>
<accession>A0A090W9G0</accession>
<name>A0A090W9G0_9FLAO</name>
<proteinExistence type="predicted"/>
<evidence type="ECO:0000256" key="1">
    <source>
        <dbReference type="SAM" id="SignalP"/>
    </source>
</evidence>
<evidence type="ECO:0000313" key="2">
    <source>
        <dbReference type="EMBL" id="GAL72838.1"/>
    </source>
</evidence>
<organism evidence="2 3">
    <name type="scientific">Jejuia pallidilutea</name>
    <dbReference type="NCBI Taxonomy" id="504487"/>
    <lineage>
        <taxon>Bacteria</taxon>
        <taxon>Pseudomonadati</taxon>
        <taxon>Bacteroidota</taxon>
        <taxon>Flavobacteriia</taxon>
        <taxon>Flavobacteriales</taxon>
        <taxon>Flavobacteriaceae</taxon>
        <taxon>Jejuia</taxon>
    </lineage>
</organism>
<feature type="chain" id="PRO_5001866120" evidence="1">
    <location>
        <begin position="19"/>
        <end position="51"/>
    </location>
</feature>
<gene>
    <name evidence="2" type="ORF">JCM19302_198</name>
</gene>
<comment type="caution">
    <text evidence="2">The sequence shown here is derived from an EMBL/GenBank/DDBJ whole genome shotgun (WGS) entry which is preliminary data.</text>
</comment>
<reference evidence="2 3" key="1">
    <citation type="journal article" date="2014" name="Genome Announc.">
        <title>Draft Genome Sequence of Marine Flavobacterium Jejuia pallidilutea Strain 11shimoA1 and Pigmentation Mutants.</title>
        <authorList>
            <person name="Takatani N."/>
            <person name="Nakanishi M."/>
            <person name="Meirelles P."/>
            <person name="Mino S."/>
            <person name="Suda W."/>
            <person name="Oshima K."/>
            <person name="Hattori M."/>
            <person name="Ohkuma M."/>
            <person name="Hosokawa M."/>
            <person name="Miyashita K."/>
            <person name="Thompson F.L."/>
            <person name="Niwa A."/>
            <person name="Sawabe T."/>
            <person name="Sawabe T."/>
        </authorList>
    </citation>
    <scope>NUCLEOTIDE SEQUENCE [LARGE SCALE GENOMIC DNA]</scope>
    <source>
        <strain evidence="3">JCM19302</strain>
    </source>
</reference>
<evidence type="ECO:0000313" key="3">
    <source>
        <dbReference type="Proteomes" id="UP000029646"/>
    </source>
</evidence>